<comment type="caution">
    <text evidence="4">The sequence shown here is derived from an EMBL/GenBank/DDBJ whole genome shotgun (WGS) entry which is preliminary data.</text>
</comment>
<dbReference type="PANTHER" id="PTHR10046">
    <property type="entry name" value="ATP DEPENDENT LON PROTEASE FAMILY MEMBER"/>
    <property type="match status" value="1"/>
</dbReference>
<keyword evidence="2" id="KW-1133">Transmembrane helix</keyword>
<feature type="active site" evidence="1">
    <location>
        <position position="242"/>
    </location>
</feature>
<dbReference type="SUPFAM" id="SSF50156">
    <property type="entry name" value="PDZ domain-like"/>
    <property type="match status" value="1"/>
</dbReference>
<comment type="catalytic activity">
    <reaction evidence="1">
        <text>Hydrolysis of proteins in presence of ATP.</text>
        <dbReference type="EC" id="3.4.21.53"/>
    </reaction>
</comment>
<sequence length="371" mass="40594">MGWPSSNRRRWLQGLVILAVLAVSGWVIPVPYYVVAPGSAMPVAPMVKIRGVHPDERGAFYLTTVSMKEGNVWTYLLAKYGDDGELVAKQEILGPGENSSDYFQRQEEIMRTSQDNAVIAAFHQAGKPVSVKLRGVKILRVVKGMPAENVLKENDLIQAIDRQPVQTADQLMQALKWRRPGERVKLRVVRNGKVREETVTLTRLPVMPGKTQAGIGIVPVTDRVVKTTPVVSLNAGDIGGPSAGLMFSLEIVNQLTPGDLTKGYRVAGTGTISPDGRVGQIGGVEHKVVAAEREGATLFFVPKDIAPGDNNTATAQATVRRLKLRMKVVPVATLQEAIRYLERLPGRRKAAFHPTETLTGCRDWHIITLFS</sequence>
<feature type="transmembrane region" description="Helical" evidence="2">
    <location>
        <begin position="12"/>
        <end position="34"/>
    </location>
</feature>
<name>A0ABS2WFF3_9BACL</name>
<keyword evidence="5" id="KW-1185">Reference proteome</keyword>
<evidence type="ECO:0000313" key="5">
    <source>
        <dbReference type="Proteomes" id="UP001177120"/>
    </source>
</evidence>
<dbReference type="Gene3D" id="3.30.230.10">
    <property type="match status" value="1"/>
</dbReference>
<dbReference type="Proteomes" id="UP001177120">
    <property type="component" value="Unassembled WGS sequence"/>
</dbReference>
<evidence type="ECO:0000256" key="1">
    <source>
        <dbReference type="PROSITE-ProRule" id="PRU01122"/>
    </source>
</evidence>
<feature type="domain" description="Lon proteolytic" evidence="3">
    <location>
        <begin position="234"/>
        <end position="344"/>
    </location>
</feature>
<organism evidence="4 5">
    <name type="scientific">Polycladomyces zharkentensis</name>
    <dbReference type="NCBI Taxonomy" id="2807616"/>
    <lineage>
        <taxon>Bacteria</taxon>
        <taxon>Bacillati</taxon>
        <taxon>Bacillota</taxon>
        <taxon>Bacilli</taxon>
        <taxon>Bacillales</taxon>
        <taxon>Thermoactinomycetaceae</taxon>
        <taxon>Polycladomyces</taxon>
    </lineage>
</organism>
<dbReference type="InterPro" id="IPR008269">
    <property type="entry name" value="Lon_proteolytic"/>
</dbReference>
<keyword evidence="1" id="KW-0720">Serine protease</keyword>
<dbReference type="InterPro" id="IPR014721">
    <property type="entry name" value="Ribsml_uS5_D2-typ_fold_subgr"/>
</dbReference>
<reference evidence="4" key="1">
    <citation type="journal article" date="2024" name="Int. J. Syst. Evol. Microbiol.">
        <title>Polycladomyces zharkentensis sp. nov., a novel thermophilic cellulose- and starch-degrading member of the Bacillota from a geothermal aquifer in Kazakhstan.</title>
        <authorList>
            <person name="Mashzhan A."/>
            <person name="Kistaubayeva A."/>
            <person name="Javier-Lopez R."/>
            <person name="Bissenova U."/>
            <person name="Bissenbay A."/>
            <person name="Birkeland N.K."/>
        </authorList>
    </citation>
    <scope>NUCLEOTIDE SEQUENCE</scope>
    <source>
        <strain evidence="4">ZKZ2T</strain>
    </source>
</reference>
<keyword evidence="2" id="KW-0812">Transmembrane</keyword>
<dbReference type="Pfam" id="PF05362">
    <property type="entry name" value="Lon_C"/>
    <property type="match status" value="1"/>
</dbReference>
<evidence type="ECO:0000259" key="3">
    <source>
        <dbReference type="PROSITE" id="PS51786"/>
    </source>
</evidence>
<comment type="similarity">
    <text evidence="1">Belongs to the peptidase S16 family.</text>
</comment>
<accession>A0ABS2WFF3</accession>
<keyword evidence="2" id="KW-0472">Membrane</keyword>
<dbReference type="InterPro" id="IPR027065">
    <property type="entry name" value="Lon_Prtase"/>
</dbReference>
<feature type="active site" evidence="1">
    <location>
        <position position="287"/>
    </location>
</feature>
<evidence type="ECO:0000256" key="2">
    <source>
        <dbReference type="SAM" id="Phobius"/>
    </source>
</evidence>
<proteinExistence type="inferred from homology"/>
<gene>
    <name evidence="4" type="ORF">JQC72_01910</name>
</gene>
<dbReference type="InterPro" id="IPR036034">
    <property type="entry name" value="PDZ_sf"/>
</dbReference>
<dbReference type="SUPFAM" id="SSF54211">
    <property type="entry name" value="Ribosomal protein S5 domain 2-like"/>
    <property type="match status" value="1"/>
</dbReference>
<keyword evidence="1" id="KW-0645">Protease</keyword>
<dbReference type="InterPro" id="IPR001478">
    <property type="entry name" value="PDZ"/>
</dbReference>
<dbReference type="NCBIfam" id="NF041438">
    <property type="entry name" value="SepM_fam_S16"/>
    <property type="match status" value="1"/>
</dbReference>
<dbReference type="RefSeq" id="WP_205492440.1">
    <property type="nucleotide sequence ID" value="NZ_JAFHAP010000004.1"/>
</dbReference>
<dbReference type="InterPro" id="IPR020568">
    <property type="entry name" value="Ribosomal_Su5_D2-typ_SF"/>
</dbReference>
<dbReference type="Pfam" id="PF13180">
    <property type="entry name" value="PDZ_2"/>
    <property type="match status" value="1"/>
</dbReference>
<evidence type="ECO:0000313" key="4">
    <source>
        <dbReference type="EMBL" id="MBN2908275.1"/>
    </source>
</evidence>
<dbReference type="PROSITE" id="PS51786">
    <property type="entry name" value="LON_PROTEOLYTIC"/>
    <property type="match status" value="1"/>
</dbReference>
<protein>
    <recommendedName>
        <fullName evidence="1">endopeptidase La</fullName>
        <ecNumber evidence="1">3.4.21.53</ecNumber>
    </recommendedName>
</protein>
<dbReference type="Gene3D" id="2.30.42.10">
    <property type="match status" value="1"/>
</dbReference>
<dbReference type="SMART" id="SM00228">
    <property type="entry name" value="PDZ"/>
    <property type="match status" value="1"/>
</dbReference>
<dbReference type="EMBL" id="JAFHAP010000004">
    <property type="protein sequence ID" value="MBN2908275.1"/>
    <property type="molecule type" value="Genomic_DNA"/>
</dbReference>
<dbReference type="EC" id="3.4.21.53" evidence="1"/>
<keyword evidence="1" id="KW-0378">Hydrolase</keyword>